<dbReference type="Gene3D" id="3.20.20.20">
    <property type="entry name" value="Dihydropteroate synthase-like"/>
    <property type="match status" value="1"/>
</dbReference>
<dbReference type="Proteomes" id="UP001497444">
    <property type="component" value="Chromosome 3"/>
</dbReference>
<comment type="pathway">
    <text evidence="4">Cofactor biosynthesis; tetrahydrofolate biosynthesis; 7,8-dihydrofolate from 2-amino-4-hydroxy-6-hydroxymethyl-7,8-dihydropteridine diphosphate and 4-aminobenzoate: step 1/2.</text>
</comment>
<dbReference type="InterPro" id="IPR011005">
    <property type="entry name" value="Dihydropteroate_synth-like_sf"/>
</dbReference>
<dbReference type="NCBIfam" id="TIGR01498">
    <property type="entry name" value="folK"/>
    <property type="match status" value="1"/>
</dbReference>
<dbReference type="CDD" id="cd00739">
    <property type="entry name" value="DHPS"/>
    <property type="match status" value="1"/>
</dbReference>
<feature type="region of interest" description="Disordered" evidence="15">
    <location>
        <begin position="55"/>
        <end position="91"/>
    </location>
</feature>
<dbReference type="SUPFAM" id="SSF51717">
    <property type="entry name" value="Dihydropteroate synthetase-like"/>
    <property type="match status" value="1"/>
</dbReference>
<evidence type="ECO:0000256" key="6">
    <source>
        <dbReference type="ARBA" id="ARBA00009951"/>
    </source>
</evidence>
<reference evidence="17" key="1">
    <citation type="submission" date="2024-02" db="EMBL/GenBank/DDBJ databases">
        <authorList>
            <consortium name="ELIXIR-Norway"/>
            <consortium name="Elixir Norway"/>
        </authorList>
    </citation>
    <scope>NUCLEOTIDE SEQUENCE</scope>
</reference>
<sequence length="596" mass="63967">MMMMRRRRRSRQGQYGACTRRLDQLLTISSGLLCCSPAAAWSGLLRQLIIPSSSSSSSLRVPLSTSSSTEATGGGGFAAAGNDQQQQQPPLGTADVLLPSSEEILFQHQDVVRAETPQVAAAAAEEVVIAIGGNIGDRVQNFNKALEFMRNSGIQVIRHACLYESAPAYVTDQPVFLNSAVAARTKLDPHALLSTLKQIESELGRASGGIRYGPRPLDLDIIFYGDKTVNTERLQIPHARFMERPFVLAPLVDLARPASSDVPGHWLRHSTVNKGGIANAWNQMGGEACVGKEGLRRVIPVGSKLLDWATRTHVMGILNVTPDSFSDGGRYLSVDDAVRHARRLAADGADFIDIGAQSTRPGATRLSTDEELSRLLPVLDALARDPALDGVDLSVDTFDSRVVREAVSRGVKIVNDVSGGCLDPEMLSTVAELGVPYIMMHMRGDPTTMQNKANTSYGDDVCCEIGQELQVQLQRAEDAGIPAWRIIIDPGIGFAKTADQNLEVLRNLPAVRKALSEGSPANAHGPLLVGASRKSFLGKICGHKKGEERDAATIAATVVGVIGGANIVRVHNVQAVHDAVRVVDAIYKRQPATIHT</sequence>
<dbReference type="Pfam" id="PF01288">
    <property type="entry name" value="HPPK"/>
    <property type="match status" value="1"/>
</dbReference>
<keyword evidence="8" id="KW-0479">Metal-binding</keyword>
<dbReference type="Pfam" id="PF00809">
    <property type="entry name" value="Pterin_bind"/>
    <property type="match status" value="1"/>
</dbReference>
<dbReference type="PANTHER" id="PTHR20941">
    <property type="entry name" value="FOLATE SYNTHESIS PROTEINS"/>
    <property type="match status" value="1"/>
</dbReference>
<evidence type="ECO:0000256" key="7">
    <source>
        <dbReference type="ARBA" id="ARBA00022679"/>
    </source>
</evidence>
<accession>A0ABP0WZW6</accession>
<evidence type="ECO:0000313" key="18">
    <source>
        <dbReference type="Proteomes" id="UP001497444"/>
    </source>
</evidence>
<dbReference type="InterPro" id="IPR000489">
    <property type="entry name" value="Pterin-binding_dom"/>
</dbReference>
<protein>
    <recommendedName>
        <fullName evidence="16">Pterin-binding domain-containing protein</fullName>
    </recommendedName>
</protein>
<dbReference type="Gene3D" id="3.30.70.560">
    <property type="entry name" value="7,8-Dihydro-6-hydroxymethylpterin-pyrophosphokinase HPPK"/>
    <property type="match status" value="1"/>
</dbReference>
<dbReference type="PROSITE" id="PS50972">
    <property type="entry name" value="PTERIN_BINDING"/>
    <property type="match status" value="1"/>
</dbReference>
<feature type="domain" description="Pterin-binding" evidence="16">
    <location>
        <begin position="312"/>
        <end position="581"/>
    </location>
</feature>
<evidence type="ECO:0000256" key="4">
    <source>
        <dbReference type="ARBA" id="ARBA00004763"/>
    </source>
</evidence>
<keyword evidence="14" id="KW-0511">Multifunctional enzyme</keyword>
<proteinExistence type="inferred from homology"/>
<dbReference type="NCBIfam" id="TIGR01496">
    <property type="entry name" value="DHPS"/>
    <property type="match status" value="1"/>
</dbReference>
<dbReference type="CDD" id="cd00483">
    <property type="entry name" value="HPPK"/>
    <property type="match status" value="1"/>
</dbReference>
<evidence type="ECO:0000256" key="3">
    <source>
        <dbReference type="ARBA" id="ARBA00001946"/>
    </source>
</evidence>
<dbReference type="InterPro" id="IPR000550">
    <property type="entry name" value="Hppk"/>
</dbReference>
<evidence type="ECO:0000256" key="12">
    <source>
        <dbReference type="ARBA" id="ARBA00022842"/>
    </source>
</evidence>
<evidence type="ECO:0000256" key="10">
    <source>
        <dbReference type="ARBA" id="ARBA00022777"/>
    </source>
</evidence>
<keyword evidence="18" id="KW-1185">Reference proteome</keyword>
<gene>
    <name evidence="17" type="ORF">CSSPJE1EN1_LOCUS16360</name>
</gene>
<dbReference type="PROSITE" id="PS00792">
    <property type="entry name" value="DHPS_1"/>
    <property type="match status" value="1"/>
</dbReference>
<dbReference type="InterPro" id="IPR045031">
    <property type="entry name" value="DHP_synth-like"/>
</dbReference>
<dbReference type="EMBL" id="OZ020098">
    <property type="protein sequence ID" value="CAK9270882.1"/>
    <property type="molecule type" value="Genomic_DNA"/>
</dbReference>
<evidence type="ECO:0000256" key="1">
    <source>
        <dbReference type="ARBA" id="ARBA00000012"/>
    </source>
</evidence>
<dbReference type="PANTHER" id="PTHR20941:SF1">
    <property type="entry name" value="FOLIC ACID SYNTHESIS PROTEIN FOL1"/>
    <property type="match status" value="1"/>
</dbReference>
<evidence type="ECO:0000256" key="5">
    <source>
        <dbReference type="ARBA" id="ARBA00005051"/>
    </source>
</evidence>
<dbReference type="SUPFAM" id="SSF55083">
    <property type="entry name" value="6-hydroxymethyl-7,8-dihydropterin pyrophosphokinase, HPPK"/>
    <property type="match status" value="1"/>
</dbReference>
<comment type="pathway">
    <text evidence="5">Cofactor biosynthesis; tetrahydrofolate biosynthesis; 2-amino-4-hydroxy-6-hydroxymethyl-7,8-dihydropteridine diphosphate from 7,8-dihydroneopterin triphosphate: step 4/4.</text>
</comment>
<keyword evidence="12" id="KW-0460">Magnesium</keyword>
<keyword evidence="11" id="KW-0067">ATP-binding</keyword>
<evidence type="ECO:0000256" key="9">
    <source>
        <dbReference type="ARBA" id="ARBA00022741"/>
    </source>
</evidence>
<evidence type="ECO:0000259" key="16">
    <source>
        <dbReference type="PROSITE" id="PS50972"/>
    </source>
</evidence>
<organism evidence="17 18">
    <name type="scientific">Sphagnum jensenii</name>
    <dbReference type="NCBI Taxonomy" id="128206"/>
    <lineage>
        <taxon>Eukaryota</taxon>
        <taxon>Viridiplantae</taxon>
        <taxon>Streptophyta</taxon>
        <taxon>Embryophyta</taxon>
        <taxon>Bryophyta</taxon>
        <taxon>Sphagnophytina</taxon>
        <taxon>Sphagnopsida</taxon>
        <taxon>Sphagnales</taxon>
        <taxon>Sphagnaceae</taxon>
        <taxon>Sphagnum</taxon>
    </lineage>
</organism>
<keyword evidence="7" id="KW-0808">Transferase</keyword>
<evidence type="ECO:0000256" key="2">
    <source>
        <dbReference type="ARBA" id="ARBA00000198"/>
    </source>
</evidence>
<comment type="catalytic activity">
    <reaction evidence="1">
        <text>(7,8-dihydropterin-6-yl)methyl diphosphate + 4-aminobenzoate = 7,8-dihydropteroate + diphosphate</text>
        <dbReference type="Rhea" id="RHEA:19949"/>
        <dbReference type="ChEBI" id="CHEBI:17836"/>
        <dbReference type="ChEBI" id="CHEBI:17839"/>
        <dbReference type="ChEBI" id="CHEBI:33019"/>
        <dbReference type="ChEBI" id="CHEBI:72950"/>
        <dbReference type="EC" id="2.5.1.15"/>
    </reaction>
</comment>
<comment type="catalytic activity">
    <reaction evidence="2">
        <text>6-hydroxymethyl-7,8-dihydropterin + ATP = (7,8-dihydropterin-6-yl)methyl diphosphate + AMP + H(+)</text>
        <dbReference type="Rhea" id="RHEA:11412"/>
        <dbReference type="ChEBI" id="CHEBI:15378"/>
        <dbReference type="ChEBI" id="CHEBI:30616"/>
        <dbReference type="ChEBI" id="CHEBI:44841"/>
        <dbReference type="ChEBI" id="CHEBI:72950"/>
        <dbReference type="ChEBI" id="CHEBI:456215"/>
        <dbReference type="EC" id="2.7.6.3"/>
    </reaction>
</comment>
<evidence type="ECO:0000256" key="14">
    <source>
        <dbReference type="ARBA" id="ARBA00023268"/>
    </source>
</evidence>
<dbReference type="InterPro" id="IPR006390">
    <property type="entry name" value="DHP_synth_dom"/>
</dbReference>
<keyword evidence="10" id="KW-0418">Kinase</keyword>
<evidence type="ECO:0000256" key="8">
    <source>
        <dbReference type="ARBA" id="ARBA00022723"/>
    </source>
</evidence>
<evidence type="ECO:0000256" key="15">
    <source>
        <dbReference type="SAM" id="MobiDB-lite"/>
    </source>
</evidence>
<comment type="similarity">
    <text evidence="6">In the C-terminal section; belongs to the DHPS family.</text>
</comment>
<keyword evidence="13" id="KW-0289">Folate biosynthesis</keyword>
<name>A0ABP0WZW6_9BRYO</name>
<dbReference type="PROSITE" id="PS00794">
    <property type="entry name" value="HPPK"/>
    <property type="match status" value="1"/>
</dbReference>
<comment type="cofactor">
    <cofactor evidence="3">
        <name>Mg(2+)</name>
        <dbReference type="ChEBI" id="CHEBI:18420"/>
    </cofactor>
</comment>
<evidence type="ECO:0000256" key="11">
    <source>
        <dbReference type="ARBA" id="ARBA00022840"/>
    </source>
</evidence>
<keyword evidence="9" id="KW-0547">Nucleotide-binding</keyword>
<evidence type="ECO:0000256" key="13">
    <source>
        <dbReference type="ARBA" id="ARBA00022909"/>
    </source>
</evidence>
<dbReference type="InterPro" id="IPR035907">
    <property type="entry name" value="Hppk_sf"/>
</dbReference>
<feature type="compositionally biased region" description="Low complexity" evidence="15">
    <location>
        <begin position="55"/>
        <end position="71"/>
    </location>
</feature>
<evidence type="ECO:0000313" key="17">
    <source>
        <dbReference type="EMBL" id="CAK9270882.1"/>
    </source>
</evidence>